<evidence type="ECO:0000313" key="4">
    <source>
        <dbReference type="EMBL" id="SMD07603.1"/>
    </source>
</evidence>
<comment type="function">
    <text evidence="3">Gas vesicles are hollow, gas filled proteinaceous nanostructures found in some microorganisms. During planktonic growth they allow positioning of the organism at a favorable depth for light or nutrient acquisition. GvpA forms the protein shell.</text>
</comment>
<comment type="subunit">
    <text evidence="3">The gas vesicle shell is 2 nm thick and consists of a single layer of this protein. It forms helical ribs nearly perpendicular to the long axis of the vesicle.</text>
</comment>
<dbReference type="PANTHER" id="PTHR35344">
    <property type="entry name" value="GAS VESICLE STRUCTURAL PROTEIN 2-RELATED"/>
    <property type="match status" value="1"/>
</dbReference>
<dbReference type="GO" id="GO:0033172">
    <property type="term" value="C:gas vesicle shell"/>
    <property type="evidence" value="ECO:0007669"/>
    <property type="project" value="UniProtKB-UniRule"/>
</dbReference>
<dbReference type="InterPro" id="IPR047870">
    <property type="entry name" value="Gas_vesicle_GvpA"/>
</dbReference>
<reference evidence="4 5" key="1">
    <citation type="submission" date="2017-04" db="EMBL/GenBank/DDBJ databases">
        <authorList>
            <person name="Afonso C.L."/>
            <person name="Miller P.J."/>
            <person name="Scott M.A."/>
            <person name="Spackman E."/>
            <person name="Goraichik I."/>
            <person name="Dimitrov K.M."/>
            <person name="Suarez D.L."/>
            <person name="Swayne D.E."/>
        </authorList>
    </citation>
    <scope>NUCLEOTIDE SEQUENCE [LARGE SCALE GENOMIC DNA]</scope>
    <source>
        <strain evidence="4 5">DSM 43828</strain>
    </source>
</reference>
<dbReference type="GO" id="GO:0005198">
    <property type="term" value="F:structural molecule activity"/>
    <property type="evidence" value="ECO:0007669"/>
    <property type="project" value="InterPro"/>
</dbReference>
<evidence type="ECO:0000256" key="3">
    <source>
        <dbReference type="HAMAP-Rule" id="MF_00576"/>
    </source>
</evidence>
<accession>A0A1W2ECY4</accession>
<dbReference type="OrthoDB" id="284387at2"/>
<proteinExistence type="inferred from homology"/>
<protein>
    <recommendedName>
        <fullName evidence="3">Gas vesicle protein A</fullName>
        <shortName evidence="3">GVP</shortName>
    </recommendedName>
</protein>
<dbReference type="HAMAP" id="MF_00576">
    <property type="entry name" value="Gas_vesicle_A"/>
    <property type="match status" value="1"/>
</dbReference>
<evidence type="ECO:0000256" key="1">
    <source>
        <dbReference type="ARBA" id="ARBA00022987"/>
    </source>
</evidence>
<keyword evidence="5" id="KW-1185">Reference proteome</keyword>
<dbReference type="EMBL" id="FWXV01000003">
    <property type="protein sequence ID" value="SMD07603.1"/>
    <property type="molecule type" value="Genomic_DNA"/>
</dbReference>
<evidence type="ECO:0000256" key="2">
    <source>
        <dbReference type="ARBA" id="ARBA00035646"/>
    </source>
</evidence>
<dbReference type="RefSeq" id="WP_033392391.1">
    <property type="nucleotide sequence ID" value="NZ_FWXV01000003.1"/>
</dbReference>
<name>A0A1W2ECY4_KIBAR</name>
<comment type="similarity">
    <text evidence="2 3">Belongs to the gas vesicle GvpA family.</text>
</comment>
<dbReference type="PANTHER" id="PTHR35344:SF4">
    <property type="entry name" value="GAS VESICLE PROTEIN A1"/>
    <property type="match status" value="1"/>
</dbReference>
<evidence type="ECO:0000313" key="5">
    <source>
        <dbReference type="Proteomes" id="UP000192674"/>
    </source>
</evidence>
<organism evidence="4 5">
    <name type="scientific">Kibdelosporangium aridum</name>
    <dbReference type="NCBI Taxonomy" id="2030"/>
    <lineage>
        <taxon>Bacteria</taxon>
        <taxon>Bacillati</taxon>
        <taxon>Actinomycetota</taxon>
        <taxon>Actinomycetes</taxon>
        <taxon>Pseudonocardiales</taxon>
        <taxon>Pseudonocardiaceae</taxon>
        <taxon>Kibdelosporangium</taxon>
    </lineage>
</organism>
<keyword evidence="1 3" id="KW-0304">Gas vesicle</keyword>
<sequence length="114" mass="12014">MSAPVVPAPGGLAEALNILLDKGLVIDATIRVSVIGIEILTIEAKIVIASVDTYIRYLEAMHRVEMTRRSGTIPPPGTQGIAGTFGLLPAIPVAVPPPVPPPSVQTERVSEEER</sequence>
<dbReference type="Pfam" id="PF00741">
    <property type="entry name" value="Gas_vesicle"/>
    <property type="match status" value="1"/>
</dbReference>
<dbReference type="InterPro" id="IPR050530">
    <property type="entry name" value="GvpA"/>
</dbReference>
<dbReference type="InterPro" id="IPR000638">
    <property type="entry name" value="Gas-vesicle_GvpA-like"/>
</dbReference>
<comment type="subcellular location">
    <subcellularLocation>
        <location evidence="3">Gas vesicle shell</location>
    </subcellularLocation>
</comment>
<dbReference type="GO" id="GO:0012506">
    <property type="term" value="C:vesicle membrane"/>
    <property type="evidence" value="ECO:0007669"/>
    <property type="project" value="InterPro"/>
</dbReference>
<dbReference type="AlphaFoldDB" id="A0A1W2ECY4"/>
<gene>
    <name evidence="3" type="primary">gvpA</name>
    <name evidence="4" type="ORF">SAMN05661093_04222</name>
</gene>
<dbReference type="Proteomes" id="UP000192674">
    <property type="component" value="Unassembled WGS sequence"/>
</dbReference>